<comment type="caution">
    <text evidence="1">The sequence shown here is derived from an EMBL/GenBank/DDBJ whole genome shotgun (WGS) entry which is preliminary data.</text>
</comment>
<accession>A0ACC1NTJ3</accession>
<evidence type="ECO:0000313" key="1">
    <source>
        <dbReference type="EMBL" id="KAJ2982234.1"/>
    </source>
</evidence>
<gene>
    <name evidence="1" type="ORF">NQ176_g1519</name>
</gene>
<protein>
    <submittedName>
        <fullName evidence="1">Uncharacterized protein</fullName>
    </submittedName>
</protein>
<proteinExistence type="predicted"/>
<name>A0ACC1NTJ3_9HYPO</name>
<dbReference type="EMBL" id="JANJQO010000087">
    <property type="protein sequence ID" value="KAJ2982234.1"/>
    <property type="molecule type" value="Genomic_DNA"/>
</dbReference>
<sequence length="1394" mass="150901">MKLEVFKPLQNGQLDFTLQFENAIFAIAPASCSKLLTDIYLLATCVADGFRLRTLWLMAQHHQGGLAVGLPVLQTAVVVVGCLCLILSEVVSSLKKRAARKNAGPAHVDEPGSGVFSMLFFGWLWPLLQHGHKSSIAFSDVQSAVAHSTATFSLGSEWMSTTDGEAKFIIEITLHFIGAVVIQILSAGATLAQPFIVQGIVSYLQNEQHKSVGIWLVIGMVFDQLAISLLEAHGTHAFNQLSFKTRSFLIHKIALRSLRGSPPDGGWKAAADKVLVHVTQDSVAIAAAVELLGMIVPNIIVVGIGSYMLFRLINLAFLGPLLAAIACTLFPMLLSGPLSRSQRNLLEATERRITSVQHLISEVRSLRFGNMQHAIEGQAARNRRQEITAASLFRRILTVVIVAATMLSSLATLAAFGGFTLLPRHNLDYGVLFTSLSTMQIMLTPLLSITQMLPEFVSSHVSWKRLASYTEKSHQDLPSSGATVNAPPTSGKSTSPQETHIDMANLASGAKGNPVSIEDVTAEWVSGSSCIGDVSFTLAAGRLAVVAGPAGSGKSSFLAAILGENTVVSGCLNVGAKKVSLCGQSLWFIPDMSIKENIIFGKPFDQHLYAKVIACCCLDRDLGTLDDGDGTKLSIVGSPLSGGQRRRVSLARTLYNSGDLFLLDDIFNGLDNKTRNTVATNIFGPNGFIQETGAATILVCVEPPQIMTSFARADFYLLQNGRLSIDSKGAGLENEMRYEQLRDSQSTQPDAPTVLAAPTNLAGEQIPSENECEVDACTPSDKAKSLEAHRVYFKSFGSPLTVAVAGVLVLTWAGLDRAGTFWLSHWASQYSNLGRDIDNGYYIGIYVAVSMASVLAVFISVWITFMRIVPESSISLHNDMLSILAKTPAYTVEQHKSETVNRFTNDIEAVDLHLPQSLQNLVTAIASSVGSIVVIGIGSPYTLISLPILLPLIFILQKFYLRTSFQLRSLQVASQAPMLQMVSAILQGRVTIRAFNQEQYMARLMSDCINRGLKVGYLFRSVQVWVTLTLGLMNGCLAIALASLLIGLGGSNGITWGGLALVNVIRLGQDAMLLLTWWTRFESSMASMDRICDYTRRTPQEPAQLPEVHVSSSWPPGGRIQLRDLSLTYRSRHIVKGLSIDVPAGTKVAILGRTGSGKTSLLQSFFGLIRRTGGTLEVDGVDISSLSSNVLQSHLVGHSQTFVANSNATVRQNLDIDGQTADSRIQSVLSSLAAQHMAEDIMSRLDSKWSECNFSDGWQRVIGLARTLLRDSNIYIMDEPTSGMDEESHILAMEAIFDRLAEKTVLSTTHTLAGITKFDHIIVMDDGCLVEQGSPTSLLALEGTLLYEDAEEGLSLVAWLVSVVELRTGEENSQRCAIRLAVSPCRARLNGIQG</sequence>
<organism evidence="1 2">
    <name type="scientific">Zarea fungicola</name>
    <dbReference type="NCBI Taxonomy" id="93591"/>
    <lineage>
        <taxon>Eukaryota</taxon>
        <taxon>Fungi</taxon>
        <taxon>Dikarya</taxon>
        <taxon>Ascomycota</taxon>
        <taxon>Pezizomycotina</taxon>
        <taxon>Sordariomycetes</taxon>
        <taxon>Hypocreomycetidae</taxon>
        <taxon>Hypocreales</taxon>
        <taxon>Cordycipitaceae</taxon>
        <taxon>Zarea</taxon>
    </lineage>
</organism>
<reference evidence="1" key="1">
    <citation type="submission" date="2022-08" db="EMBL/GenBank/DDBJ databases">
        <title>Genome Sequence of Lecanicillium fungicola.</title>
        <authorList>
            <person name="Buettner E."/>
        </authorList>
    </citation>
    <scope>NUCLEOTIDE SEQUENCE</scope>
    <source>
        <strain evidence="1">Babe33</strain>
    </source>
</reference>
<evidence type="ECO:0000313" key="2">
    <source>
        <dbReference type="Proteomes" id="UP001143910"/>
    </source>
</evidence>
<dbReference type="Proteomes" id="UP001143910">
    <property type="component" value="Unassembled WGS sequence"/>
</dbReference>
<keyword evidence="2" id="KW-1185">Reference proteome</keyword>